<dbReference type="Proteomes" id="UP001151760">
    <property type="component" value="Unassembled WGS sequence"/>
</dbReference>
<sequence>MEQYMSKTGENYVLGVTRPMINQDTPFELKGQFLKELVDNTFSGSEHEDSNEHIEKAQLNNLRREIKKVNEKVYAAQVRCELYKGPHYTKDCPQKEEGKILEEAYYTQFGAPYQPGGQYRAAGPGFYQRNNGNSSYPDRRPSLEESLTKFMAESAKRHEENSNIIKEIRASTDAAIRNQGASIKTLEIQIGQMSKVLQERGFGSLPSSTETNPRDQVKSISTAKADFSEIRRIRHEPYAVSGTQHRSLFSEAVPFPRRLQNFGCDDWREAQDVKILDTYDHSLPQKEKDPGSFTLPCFIHNICFDKALVDLGASVSVMPFSTYTNLGLGILSHTRLTIELADRTIKQPRGIAENVLDEGKSHAGTLIDIPVFVGSFSIISGFTIIDDDDMTKDVVLGMKFCKKYASCQRIMKRFALGNNCERIMKDE</sequence>
<name>A0ABQ4ZLP5_9ASTR</name>
<feature type="coiled-coil region" evidence="1">
    <location>
        <begin position="52"/>
        <end position="79"/>
    </location>
</feature>
<comment type="caution">
    <text evidence="2">The sequence shown here is derived from an EMBL/GenBank/DDBJ whole genome shotgun (WGS) entry which is preliminary data.</text>
</comment>
<dbReference type="PANTHER" id="PTHR33067">
    <property type="entry name" value="RNA-DIRECTED DNA POLYMERASE-RELATED"/>
    <property type="match status" value="1"/>
</dbReference>
<protein>
    <submittedName>
        <fullName evidence="2">Ribonuclease H-like domain-containing protein</fullName>
    </submittedName>
</protein>
<dbReference type="Gene3D" id="2.40.70.10">
    <property type="entry name" value="Acid Proteases"/>
    <property type="match status" value="1"/>
</dbReference>
<organism evidence="2 3">
    <name type="scientific">Tanacetum coccineum</name>
    <dbReference type="NCBI Taxonomy" id="301880"/>
    <lineage>
        <taxon>Eukaryota</taxon>
        <taxon>Viridiplantae</taxon>
        <taxon>Streptophyta</taxon>
        <taxon>Embryophyta</taxon>
        <taxon>Tracheophyta</taxon>
        <taxon>Spermatophyta</taxon>
        <taxon>Magnoliopsida</taxon>
        <taxon>eudicotyledons</taxon>
        <taxon>Gunneridae</taxon>
        <taxon>Pentapetalae</taxon>
        <taxon>asterids</taxon>
        <taxon>campanulids</taxon>
        <taxon>Asterales</taxon>
        <taxon>Asteraceae</taxon>
        <taxon>Asteroideae</taxon>
        <taxon>Anthemideae</taxon>
        <taxon>Anthemidinae</taxon>
        <taxon>Tanacetum</taxon>
    </lineage>
</organism>
<evidence type="ECO:0000256" key="1">
    <source>
        <dbReference type="SAM" id="Coils"/>
    </source>
</evidence>
<reference evidence="2" key="2">
    <citation type="submission" date="2022-01" db="EMBL/GenBank/DDBJ databases">
        <authorList>
            <person name="Yamashiro T."/>
            <person name="Shiraishi A."/>
            <person name="Satake H."/>
            <person name="Nakayama K."/>
        </authorList>
    </citation>
    <scope>NUCLEOTIDE SEQUENCE</scope>
</reference>
<dbReference type="InterPro" id="IPR021109">
    <property type="entry name" value="Peptidase_aspartic_dom_sf"/>
</dbReference>
<keyword evidence="3" id="KW-1185">Reference proteome</keyword>
<proteinExistence type="predicted"/>
<gene>
    <name evidence="2" type="ORF">Tco_0773317</name>
</gene>
<dbReference type="PANTHER" id="PTHR33067:SF9">
    <property type="entry name" value="RNA-DIRECTED DNA POLYMERASE"/>
    <property type="match status" value="1"/>
</dbReference>
<reference evidence="2" key="1">
    <citation type="journal article" date="2022" name="Int. J. Mol. Sci.">
        <title>Draft Genome of Tanacetum Coccineum: Genomic Comparison of Closely Related Tanacetum-Family Plants.</title>
        <authorList>
            <person name="Yamashiro T."/>
            <person name="Shiraishi A."/>
            <person name="Nakayama K."/>
            <person name="Satake H."/>
        </authorList>
    </citation>
    <scope>NUCLEOTIDE SEQUENCE</scope>
</reference>
<evidence type="ECO:0000313" key="3">
    <source>
        <dbReference type="Proteomes" id="UP001151760"/>
    </source>
</evidence>
<dbReference type="CDD" id="cd00303">
    <property type="entry name" value="retropepsin_like"/>
    <property type="match status" value="1"/>
</dbReference>
<dbReference type="EMBL" id="BQNB010011446">
    <property type="protein sequence ID" value="GJS90681.1"/>
    <property type="molecule type" value="Genomic_DNA"/>
</dbReference>
<accession>A0ABQ4ZLP5</accession>
<evidence type="ECO:0000313" key="2">
    <source>
        <dbReference type="EMBL" id="GJS90681.1"/>
    </source>
</evidence>
<keyword evidence="1" id="KW-0175">Coiled coil</keyword>